<feature type="region of interest" description="Disordered" evidence="4">
    <location>
        <begin position="446"/>
        <end position="498"/>
    </location>
</feature>
<comment type="similarity">
    <text evidence="1">Belongs to the transferase hexapeptide repeat family.</text>
</comment>
<dbReference type="PROSITE" id="PS00463">
    <property type="entry name" value="ZN2_CY6_FUNGAL_1"/>
    <property type="match status" value="1"/>
</dbReference>
<dbReference type="GO" id="GO:0000981">
    <property type="term" value="F:DNA-binding transcription factor activity, RNA polymerase II-specific"/>
    <property type="evidence" value="ECO:0007669"/>
    <property type="project" value="InterPro"/>
</dbReference>
<evidence type="ECO:0000256" key="3">
    <source>
        <dbReference type="ARBA" id="ARBA00023242"/>
    </source>
</evidence>
<sequence>MHVLPMSRNDFPSSGFTAVNGERQSSTAFRPGENITSQSDEHAHSKEPSVANVASPVQYLIRGWRADSHASHTPHLLTAEPRKRKRSDSLEANASETVQSIERHADGSKSPKRRVMQLDSAIDVTSPANGHPSSNAFPPIRPPTEPVQVGAYLRQRSPTQRWNQGEPPPRPRPEIEAGLAESLQRELQSVEEAHAQAQSQKRTEAEAPAKPHSHDQLYAHAPTPTHPEQAHGPPHWQSQLHTPAQPQGQSRSPDPAQPGVQSPRSPVDGTAYQRQQRSYSPDQSDDPKKRKRNFSNRTKTGCHTCRTRKKKCDERKPTCQNCERGGFNCGGYGPKPPGGYKLPTTASRAPVTLQSKPMYEASHGPAGYYPSSVDEQGRTYSHWGRVPYAEQDHVHASSADLRQLGHTNDAWPVKPSTWPPAEPPAPYLPPRLPPADFATIPPLHGPFVGHPAPPPPPPPPPIDPWSADHSAISSFRQPTSAGGMLSARDSGTTTSSQRTAAMALSYNPHAQISEKEKMILGRPFLHFIEPELLVDRQQCKGALERYNDAARSTSHLSHEERGRLFRAIVDPIARPEFARREDSYTGPQGHVGRHTIVDSPFTCEYGYNINIGDEVVIQSGCHMQDACDIRVGNRTIIGPNVKFYGITASVDATARKGSQGCVQGGAIKIGDDCFIGGDVVILPYRKIGNGAVVGAGSIVTKDVKENTVVAGNPAKVIRRIEQGPNIDRHHPDIQEQNEKMLQEMWETAKRRGCVDR</sequence>
<feature type="compositionally biased region" description="Polar residues" evidence="4">
    <location>
        <begin position="489"/>
        <end position="498"/>
    </location>
</feature>
<dbReference type="InterPro" id="IPR001451">
    <property type="entry name" value="Hexapep"/>
</dbReference>
<feature type="compositionally biased region" description="Polar residues" evidence="4">
    <location>
        <begin position="272"/>
        <end position="282"/>
    </location>
</feature>
<dbReference type="InterPro" id="IPR001138">
    <property type="entry name" value="Zn2Cys6_DnaBD"/>
</dbReference>
<accession>A0A4U0TKD1</accession>
<dbReference type="SMART" id="SM00066">
    <property type="entry name" value="GAL4"/>
    <property type="match status" value="1"/>
</dbReference>
<dbReference type="Gene3D" id="4.10.240.10">
    <property type="entry name" value="Zn(2)-C6 fungal-type DNA-binding domain"/>
    <property type="match status" value="1"/>
</dbReference>
<reference evidence="6 7" key="1">
    <citation type="submission" date="2017-03" db="EMBL/GenBank/DDBJ databases">
        <title>Genomes of endolithic fungi from Antarctica.</title>
        <authorList>
            <person name="Coleine C."/>
            <person name="Masonjones S."/>
            <person name="Stajich J.E."/>
        </authorList>
    </citation>
    <scope>NUCLEOTIDE SEQUENCE [LARGE SCALE GENOMIC DNA]</scope>
    <source>
        <strain evidence="6 7">CCFEE 6315</strain>
    </source>
</reference>
<feature type="compositionally biased region" description="Basic and acidic residues" evidence="4">
    <location>
        <begin position="201"/>
        <end position="217"/>
    </location>
</feature>
<comment type="caution">
    <text evidence="6">The sequence shown here is derived from an EMBL/GenBank/DDBJ whole genome shotgun (WGS) entry which is preliminary data.</text>
</comment>
<dbReference type="Pfam" id="PF00172">
    <property type="entry name" value="Zn_clus"/>
    <property type="match status" value="1"/>
</dbReference>
<dbReference type="Proteomes" id="UP000308549">
    <property type="component" value="Unassembled WGS sequence"/>
</dbReference>
<feature type="compositionally biased region" description="Polar residues" evidence="4">
    <location>
        <begin position="236"/>
        <end position="252"/>
    </location>
</feature>
<organism evidence="6 7">
    <name type="scientific">Salinomyces thailandicus</name>
    <dbReference type="NCBI Taxonomy" id="706561"/>
    <lineage>
        <taxon>Eukaryota</taxon>
        <taxon>Fungi</taxon>
        <taxon>Dikarya</taxon>
        <taxon>Ascomycota</taxon>
        <taxon>Pezizomycotina</taxon>
        <taxon>Dothideomycetes</taxon>
        <taxon>Dothideomycetidae</taxon>
        <taxon>Mycosphaerellales</taxon>
        <taxon>Teratosphaeriaceae</taxon>
        <taxon>Salinomyces</taxon>
    </lineage>
</organism>
<dbReference type="InterPro" id="IPR036864">
    <property type="entry name" value="Zn2-C6_fun-type_DNA-bd_sf"/>
</dbReference>
<keyword evidence="7" id="KW-1185">Reference proteome</keyword>
<dbReference type="CDD" id="cd03357">
    <property type="entry name" value="LbH_MAT_GAT"/>
    <property type="match status" value="1"/>
</dbReference>
<dbReference type="InterPro" id="IPR024688">
    <property type="entry name" value="Mac_dom"/>
</dbReference>
<feature type="compositionally biased region" description="Polar residues" evidence="4">
    <location>
        <begin position="10"/>
        <end position="38"/>
    </location>
</feature>
<dbReference type="PROSITE" id="PS50048">
    <property type="entry name" value="ZN2_CY6_FUNGAL_2"/>
    <property type="match status" value="1"/>
</dbReference>
<dbReference type="PANTHER" id="PTHR23416:SF76">
    <property type="entry name" value="ZN(II)2CYS6 TRANSCRIPTION FACTOR (EUROFUNG)"/>
    <property type="match status" value="1"/>
</dbReference>
<dbReference type="CDD" id="cd00067">
    <property type="entry name" value="GAL4"/>
    <property type="match status" value="1"/>
</dbReference>
<keyword evidence="3" id="KW-0539">Nucleus</keyword>
<feature type="domain" description="Zn(2)-C6 fungal-type" evidence="5">
    <location>
        <begin position="301"/>
        <end position="329"/>
    </location>
</feature>
<protein>
    <recommendedName>
        <fullName evidence="5">Zn(2)-C6 fungal-type domain-containing protein</fullName>
    </recommendedName>
</protein>
<feature type="compositionally biased region" description="Pro residues" evidence="4">
    <location>
        <begin position="451"/>
        <end position="463"/>
    </location>
</feature>
<dbReference type="SUPFAM" id="SSF57701">
    <property type="entry name" value="Zn2/Cys6 DNA-binding domain"/>
    <property type="match status" value="1"/>
</dbReference>
<feature type="region of interest" description="Disordered" evidence="4">
    <location>
        <begin position="1"/>
        <end position="307"/>
    </location>
</feature>
<proteinExistence type="inferred from homology"/>
<evidence type="ECO:0000313" key="6">
    <source>
        <dbReference type="EMBL" id="TKA22166.1"/>
    </source>
</evidence>
<dbReference type="GO" id="GO:0008374">
    <property type="term" value="F:O-acyltransferase activity"/>
    <property type="evidence" value="ECO:0007669"/>
    <property type="project" value="TreeGrafter"/>
</dbReference>
<evidence type="ECO:0000313" key="7">
    <source>
        <dbReference type="Proteomes" id="UP000308549"/>
    </source>
</evidence>
<evidence type="ECO:0000256" key="1">
    <source>
        <dbReference type="ARBA" id="ARBA00007274"/>
    </source>
</evidence>
<evidence type="ECO:0000259" key="5">
    <source>
        <dbReference type="PROSITE" id="PS50048"/>
    </source>
</evidence>
<dbReference type="OrthoDB" id="25818at2759"/>
<dbReference type="GO" id="GO:0008270">
    <property type="term" value="F:zinc ion binding"/>
    <property type="evidence" value="ECO:0007669"/>
    <property type="project" value="InterPro"/>
</dbReference>
<gene>
    <name evidence="6" type="ORF">B0A50_08332</name>
</gene>
<dbReference type="Gene3D" id="2.160.10.10">
    <property type="entry name" value="Hexapeptide repeat proteins"/>
    <property type="match status" value="1"/>
</dbReference>
<feature type="compositionally biased region" description="Polar residues" evidence="4">
    <location>
        <begin position="90"/>
        <end position="100"/>
    </location>
</feature>
<dbReference type="EMBL" id="NAJL01000082">
    <property type="protein sequence ID" value="TKA22166.1"/>
    <property type="molecule type" value="Genomic_DNA"/>
</dbReference>
<dbReference type="GO" id="GO:0016407">
    <property type="term" value="F:acetyltransferase activity"/>
    <property type="evidence" value="ECO:0007669"/>
    <property type="project" value="InterPro"/>
</dbReference>
<feature type="compositionally biased region" description="Polar residues" evidence="4">
    <location>
        <begin position="471"/>
        <end position="480"/>
    </location>
</feature>
<dbReference type="InterPro" id="IPR011004">
    <property type="entry name" value="Trimer_LpxA-like_sf"/>
</dbReference>
<dbReference type="PANTHER" id="PTHR23416">
    <property type="entry name" value="SIALIC ACID SYNTHASE-RELATED"/>
    <property type="match status" value="1"/>
</dbReference>
<dbReference type="AlphaFoldDB" id="A0A4U0TKD1"/>
<name>A0A4U0TKD1_9PEZI</name>
<evidence type="ECO:0000256" key="4">
    <source>
        <dbReference type="SAM" id="MobiDB-lite"/>
    </source>
</evidence>
<feature type="compositionally biased region" description="Polar residues" evidence="4">
    <location>
        <begin position="126"/>
        <end position="136"/>
    </location>
</feature>
<dbReference type="SMART" id="SM01266">
    <property type="entry name" value="Mac"/>
    <property type="match status" value="1"/>
</dbReference>
<dbReference type="Pfam" id="PF12464">
    <property type="entry name" value="Mac"/>
    <property type="match status" value="1"/>
</dbReference>
<dbReference type="SUPFAM" id="SSF51161">
    <property type="entry name" value="Trimeric LpxA-like enzymes"/>
    <property type="match status" value="1"/>
</dbReference>
<evidence type="ECO:0000256" key="2">
    <source>
        <dbReference type="ARBA" id="ARBA00022679"/>
    </source>
</evidence>
<dbReference type="Pfam" id="PF00132">
    <property type="entry name" value="Hexapep"/>
    <property type="match status" value="1"/>
</dbReference>
<dbReference type="InterPro" id="IPR051159">
    <property type="entry name" value="Hexapeptide_acetyltransf"/>
</dbReference>
<keyword evidence="2" id="KW-0808">Transferase</keyword>